<evidence type="ECO:0000256" key="3">
    <source>
        <dbReference type="ARBA" id="ARBA00022475"/>
    </source>
</evidence>
<dbReference type="EMBL" id="WTVR01000020">
    <property type="protein sequence ID" value="NMF89139.1"/>
    <property type="molecule type" value="Genomic_DNA"/>
</dbReference>
<feature type="transmembrane region" description="Helical" evidence="7">
    <location>
        <begin position="317"/>
        <end position="345"/>
    </location>
</feature>
<dbReference type="PANTHER" id="PTHR30489:SF0">
    <property type="entry name" value="LIPOPROTEIN-RELEASING SYSTEM TRANSMEMBRANE PROTEIN LOLE"/>
    <property type="match status" value="1"/>
</dbReference>
<reference evidence="9 10" key="1">
    <citation type="submission" date="2019-12" db="EMBL/GenBank/DDBJ databases">
        <title>Comparative genomics gives insights into the taxonomy of the Azoarcus-Aromatoleum group and reveals separate origins of nif in the plant-associated Azoarcus and non-plant-associated Aromatoleum sub-groups.</title>
        <authorList>
            <person name="Lafos M."/>
            <person name="Maluk M."/>
            <person name="Batista M."/>
            <person name="Junghare M."/>
            <person name="Carmona M."/>
            <person name="Faoro H."/>
            <person name="Cruz L.M."/>
            <person name="Battistoni F."/>
            <person name="De Souza E."/>
            <person name="Pedrosa F."/>
            <person name="Chen W.-M."/>
            <person name="Poole P.S."/>
            <person name="Dixon R.A."/>
            <person name="James E.K."/>
        </authorList>
    </citation>
    <scope>NUCLEOTIDE SEQUENCE [LARGE SCALE GENOMIC DNA]</scope>
    <source>
        <strain evidence="9 10">ToN1</strain>
    </source>
</reference>
<dbReference type="RefSeq" id="WP_169206519.1">
    <property type="nucleotide sequence ID" value="NZ_CP059560.1"/>
</dbReference>
<evidence type="ECO:0000256" key="1">
    <source>
        <dbReference type="ARBA" id="ARBA00004651"/>
    </source>
</evidence>
<organism evidence="9 10">
    <name type="scientific">Aromatoleum petrolei</name>
    <dbReference type="NCBI Taxonomy" id="76116"/>
    <lineage>
        <taxon>Bacteria</taxon>
        <taxon>Pseudomonadati</taxon>
        <taxon>Pseudomonadota</taxon>
        <taxon>Betaproteobacteria</taxon>
        <taxon>Rhodocyclales</taxon>
        <taxon>Rhodocyclaceae</taxon>
        <taxon>Aromatoleum</taxon>
    </lineage>
</organism>
<evidence type="ECO:0000256" key="4">
    <source>
        <dbReference type="ARBA" id="ARBA00022692"/>
    </source>
</evidence>
<evidence type="ECO:0000256" key="2">
    <source>
        <dbReference type="ARBA" id="ARBA00005236"/>
    </source>
</evidence>
<evidence type="ECO:0000313" key="10">
    <source>
        <dbReference type="Proteomes" id="UP000652074"/>
    </source>
</evidence>
<sequence>MRAIDRKLWRDLWHMRGQAIAIALVVMCGVGTYVMFLSTLGALRATQDDYYREYRFAEVFASLKRAPESLRARIAAIPGVERVETRVVQPVRLDMPDFPEPVSARMVSLAGDAPHGLNGLHLREGRLPLSGRADEVVVSTPFAKAHTLHPGDRFHAILNGRRQALTVVGTALSPEFVQQLRPGSAFPDPKRYGVMWMGRKALGQAYDLDGAFNDLALSLRPGAGAQDVIDRVDALITPFGGLGAYARKDQLSHRFLTQELDQLGTLATLFPTMFMGVAAFLLNVVIGRLVTMQREQIATLKAFGYGNGAVTAHYLKLVAVIAGAGIAGGILLGAWLGHALSGIYMEFYYFPWLRFSLQPETMLEAAGASLAAAGAGTIVAVWRAARLKPAEAMRPEPPPRYRETLVEKLGLKRWLSQPTRMILRHIWRKPLKSALTTLGIALACGIILTGLFQRDTVGFMMNVHYGLAQREDLSVAFTEPTAYRARFDLTGLPGVEHVEAFRSVPVRLRSGHLDYRTTIRGIEPAGELQRLLDTSLHPVAMPADGILLTDHLGKMLGVRAGDRIVVEVLEGNRPLREATVAGLVKEYLGVAAYMDLAALNRFMHEGPTISGAWLAVDHAQLQGLYARLKELPRVAGVAERVQEIRNFNRLMDETMLFFTYVSTVFAVIIAFGVIYNSARIALTERGRELASLRVLGFTRGEIGYILLGELGILTLVAIPLGLKLGEAMCYYIAQTMQTDLFRVPVVLVPQTYAFAVAVVLVSAVLSGLAVRRRLDRLDLIEVLKTPE</sequence>
<evidence type="ECO:0000256" key="6">
    <source>
        <dbReference type="ARBA" id="ARBA00023136"/>
    </source>
</evidence>
<evidence type="ECO:0000256" key="7">
    <source>
        <dbReference type="SAM" id="Phobius"/>
    </source>
</evidence>
<feature type="transmembrane region" description="Helical" evidence="7">
    <location>
        <begin position="751"/>
        <end position="770"/>
    </location>
</feature>
<name>A0ABX1MT27_9RHOO</name>
<comment type="similarity">
    <text evidence="2">Belongs to the ABC-4 integral membrane protein family. LolC/E subfamily.</text>
</comment>
<feature type="transmembrane region" description="Helical" evidence="7">
    <location>
        <begin position="702"/>
        <end position="722"/>
    </location>
</feature>
<feature type="domain" description="ABC3 transporter permease C-terminal" evidence="8">
    <location>
        <begin position="269"/>
        <end position="389"/>
    </location>
</feature>
<gene>
    <name evidence="9" type="ORF">GPA26_11710</name>
</gene>
<protein>
    <submittedName>
        <fullName evidence="9">FtsX-like permease family protein</fullName>
    </submittedName>
</protein>
<keyword evidence="10" id="KW-1185">Reference proteome</keyword>
<comment type="subcellular location">
    <subcellularLocation>
        <location evidence="1">Cell membrane</location>
        <topology evidence="1">Multi-pass membrane protein</topology>
    </subcellularLocation>
</comment>
<feature type="transmembrane region" description="Helical" evidence="7">
    <location>
        <begin position="365"/>
        <end position="385"/>
    </location>
</feature>
<feature type="transmembrane region" description="Helical" evidence="7">
    <location>
        <begin position="434"/>
        <end position="452"/>
    </location>
</feature>
<proteinExistence type="inferred from homology"/>
<dbReference type="InterPro" id="IPR003838">
    <property type="entry name" value="ABC3_permease_C"/>
</dbReference>
<keyword evidence="5 7" id="KW-1133">Transmembrane helix</keyword>
<comment type="caution">
    <text evidence="9">The sequence shown here is derived from an EMBL/GenBank/DDBJ whole genome shotgun (WGS) entry which is preliminary data.</text>
</comment>
<feature type="transmembrane region" description="Helical" evidence="7">
    <location>
        <begin position="263"/>
        <end position="286"/>
    </location>
</feature>
<dbReference type="InterPro" id="IPR051447">
    <property type="entry name" value="Lipoprotein-release_system"/>
</dbReference>
<evidence type="ECO:0000259" key="8">
    <source>
        <dbReference type="Pfam" id="PF02687"/>
    </source>
</evidence>
<feature type="transmembrane region" description="Helical" evidence="7">
    <location>
        <begin position="655"/>
        <end position="682"/>
    </location>
</feature>
<dbReference type="Proteomes" id="UP000652074">
    <property type="component" value="Unassembled WGS sequence"/>
</dbReference>
<dbReference type="PANTHER" id="PTHR30489">
    <property type="entry name" value="LIPOPROTEIN-RELEASING SYSTEM TRANSMEMBRANE PROTEIN LOLE"/>
    <property type="match status" value="1"/>
</dbReference>
<keyword evidence="4 7" id="KW-0812">Transmembrane</keyword>
<evidence type="ECO:0000313" key="9">
    <source>
        <dbReference type="EMBL" id="NMF89139.1"/>
    </source>
</evidence>
<evidence type="ECO:0000256" key="5">
    <source>
        <dbReference type="ARBA" id="ARBA00022989"/>
    </source>
</evidence>
<feature type="transmembrane region" description="Helical" evidence="7">
    <location>
        <begin position="20"/>
        <end position="43"/>
    </location>
</feature>
<dbReference type="Pfam" id="PF02687">
    <property type="entry name" value="FtsX"/>
    <property type="match status" value="2"/>
</dbReference>
<keyword evidence="3" id="KW-1003">Cell membrane</keyword>
<keyword evidence="6 7" id="KW-0472">Membrane</keyword>
<feature type="domain" description="ABC3 transporter permease C-terminal" evidence="8">
    <location>
        <begin position="662"/>
        <end position="774"/>
    </location>
</feature>
<accession>A0ABX1MT27</accession>